<evidence type="ECO:0000313" key="3">
    <source>
        <dbReference type="EMBL" id="SIS78958.1"/>
    </source>
</evidence>
<dbReference type="Gene3D" id="2.60.40.1880">
    <property type="entry name" value="Invasion associated locus B (IalB) protein"/>
    <property type="match status" value="1"/>
</dbReference>
<dbReference type="RefSeq" id="WP_076446959.1">
    <property type="nucleotide sequence ID" value="NZ_FTOQ01000003.1"/>
</dbReference>
<dbReference type="EMBL" id="FTOQ01000003">
    <property type="protein sequence ID" value="SIS78958.1"/>
    <property type="molecule type" value="Genomic_DNA"/>
</dbReference>
<organism evidence="3 4">
    <name type="scientific">Roseivivax lentus</name>
    <dbReference type="NCBI Taxonomy" id="633194"/>
    <lineage>
        <taxon>Bacteria</taxon>
        <taxon>Pseudomonadati</taxon>
        <taxon>Pseudomonadota</taxon>
        <taxon>Alphaproteobacteria</taxon>
        <taxon>Rhodobacterales</taxon>
        <taxon>Roseobacteraceae</taxon>
        <taxon>Roseivivax</taxon>
    </lineage>
</organism>
<feature type="signal peptide" evidence="2">
    <location>
        <begin position="1"/>
        <end position="21"/>
    </location>
</feature>
<dbReference type="InterPro" id="IPR010642">
    <property type="entry name" value="Invasion_prot_B"/>
</dbReference>
<keyword evidence="4" id="KW-1185">Reference proteome</keyword>
<evidence type="ECO:0000313" key="4">
    <source>
        <dbReference type="Proteomes" id="UP000186684"/>
    </source>
</evidence>
<feature type="region of interest" description="Disordered" evidence="1">
    <location>
        <begin position="20"/>
        <end position="56"/>
    </location>
</feature>
<evidence type="ECO:0000256" key="2">
    <source>
        <dbReference type="SAM" id="SignalP"/>
    </source>
</evidence>
<dbReference type="OrthoDB" id="9797912at2"/>
<protein>
    <submittedName>
        <fullName evidence="3">Invasion protein IalB, involved in pathogenesis</fullName>
    </submittedName>
</protein>
<reference evidence="4" key="1">
    <citation type="submission" date="2017-01" db="EMBL/GenBank/DDBJ databases">
        <authorList>
            <person name="Varghese N."/>
            <person name="Submissions S."/>
        </authorList>
    </citation>
    <scope>NUCLEOTIDE SEQUENCE [LARGE SCALE GENOMIC DNA]</scope>
    <source>
        <strain evidence="4">DSM 29430</strain>
    </source>
</reference>
<sequence length="217" mass="22384">MKTTLTHLSLIALLGATPALAQDSGTAPPAEEETGTPEASEAPAAEAPPIFDTGEPVTDEAAAAPEGAEDGSYVRETIGDWSIQCLRNPDGDDPCQLYQLLNDEDGNSVAEVSLFKVEGQGQAVAGANFIVPLETLLTQKLTMAVDGGAAKRYDFAFCAQLGCVARVGFTEADIAAFKRGAVANITIVPAAAPDQKVTVGMSLSGFTNSYDSVSASQ</sequence>
<gene>
    <name evidence="3" type="ORF">SAMN05421759_103285</name>
</gene>
<accession>A0A1N7LYQ9</accession>
<dbReference type="Proteomes" id="UP000186684">
    <property type="component" value="Unassembled WGS sequence"/>
</dbReference>
<dbReference type="AlphaFoldDB" id="A0A1N7LYQ9"/>
<name>A0A1N7LYQ9_9RHOB</name>
<dbReference type="Pfam" id="PF06776">
    <property type="entry name" value="IalB"/>
    <property type="match status" value="1"/>
</dbReference>
<proteinExistence type="predicted"/>
<feature type="chain" id="PRO_5012862590" evidence="2">
    <location>
        <begin position="22"/>
        <end position="217"/>
    </location>
</feature>
<dbReference type="STRING" id="633194.SAMN05421759_103285"/>
<dbReference type="InterPro" id="IPR038696">
    <property type="entry name" value="IalB_sf"/>
</dbReference>
<keyword evidence="2" id="KW-0732">Signal</keyword>
<evidence type="ECO:0000256" key="1">
    <source>
        <dbReference type="SAM" id="MobiDB-lite"/>
    </source>
</evidence>
<feature type="compositionally biased region" description="Low complexity" evidence="1">
    <location>
        <begin position="36"/>
        <end position="49"/>
    </location>
</feature>